<comment type="similarity">
    <text evidence="4 5">Belongs to the PurK/PurT family.</text>
</comment>
<keyword evidence="4 5" id="KW-0436">Ligase</keyword>
<feature type="binding site" evidence="4">
    <location>
        <begin position="262"/>
        <end position="263"/>
    </location>
    <ligand>
        <name>ATP</name>
        <dbReference type="ChEBI" id="CHEBI:30616"/>
    </ligand>
</feature>
<keyword evidence="2 4" id="KW-0658">Purine biosynthesis</keyword>
<evidence type="ECO:0000313" key="7">
    <source>
        <dbReference type="EMBL" id="GLX78518.1"/>
    </source>
</evidence>
<dbReference type="InterPro" id="IPR011761">
    <property type="entry name" value="ATP-grasp"/>
</dbReference>
<dbReference type="HAMAP" id="MF_01928">
    <property type="entry name" value="PurK"/>
    <property type="match status" value="1"/>
</dbReference>
<dbReference type="Gene3D" id="3.30.1490.20">
    <property type="entry name" value="ATP-grasp fold, A domain"/>
    <property type="match status" value="1"/>
</dbReference>
<dbReference type="RefSeq" id="WP_284244399.1">
    <property type="nucleotide sequence ID" value="NZ_BSST01000001.1"/>
</dbReference>
<dbReference type="PANTHER" id="PTHR11609">
    <property type="entry name" value="PURINE BIOSYNTHESIS PROTEIN 6/7, PUR6/7"/>
    <property type="match status" value="1"/>
</dbReference>
<feature type="binding site" evidence="4">
    <location>
        <position position="94"/>
    </location>
    <ligand>
        <name>ATP</name>
        <dbReference type="ChEBI" id="CHEBI:30616"/>
    </ligand>
</feature>
<dbReference type="InterPro" id="IPR005875">
    <property type="entry name" value="PurK"/>
</dbReference>
<dbReference type="Pfam" id="PF17769">
    <property type="entry name" value="PurK_C"/>
    <property type="match status" value="1"/>
</dbReference>
<evidence type="ECO:0000259" key="6">
    <source>
        <dbReference type="PROSITE" id="PS50975"/>
    </source>
</evidence>
<dbReference type="SUPFAM" id="SSF52440">
    <property type="entry name" value="PreATP-grasp domain"/>
    <property type="match status" value="1"/>
</dbReference>
<evidence type="ECO:0000256" key="1">
    <source>
        <dbReference type="ARBA" id="ARBA00022741"/>
    </source>
</evidence>
<accession>A0ABQ6GRD8</accession>
<gene>
    <name evidence="4 5 7" type="primary">purK</name>
    <name evidence="7" type="ORF">tinsulaeT_18580</name>
</gene>
<comment type="function">
    <text evidence="4">Catalyzes the ATP-dependent conversion of 5-aminoimidazole ribonucleotide (AIR) and HCO(3)(-) to N5-carboxyaminoimidazole ribonucleotide (N5-CAIR).</text>
</comment>
<keyword evidence="3 4" id="KW-0067">ATP-binding</keyword>
<organism evidence="7 8">
    <name type="scientific">Thalassotalea insulae</name>
    <dbReference type="NCBI Taxonomy" id="2056778"/>
    <lineage>
        <taxon>Bacteria</taxon>
        <taxon>Pseudomonadati</taxon>
        <taxon>Pseudomonadota</taxon>
        <taxon>Gammaproteobacteria</taxon>
        <taxon>Alteromonadales</taxon>
        <taxon>Colwelliaceae</taxon>
        <taxon>Thalassotalea</taxon>
    </lineage>
</organism>
<dbReference type="Pfam" id="PF22660">
    <property type="entry name" value="RS_preATP-grasp-like"/>
    <property type="match status" value="1"/>
</dbReference>
<comment type="subunit">
    <text evidence="4 5">Homodimer.</text>
</comment>
<comment type="catalytic activity">
    <reaction evidence="4 5">
        <text>5-amino-1-(5-phospho-beta-D-ribosyl)imidazole + hydrogencarbonate + ATP = 5-carboxyamino-1-(5-phospho-D-ribosyl)imidazole + ADP + phosphate + 2 H(+)</text>
        <dbReference type="Rhea" id="RHEA:19317"/>
        <dbReference type="ChEBI" id="CHEBI:15378"/>
        <dbReference type="ChEBI" id="CHEBI:17544"/>
        <dbReference type="ChEBI" id="CHEBI:30616"/>
        <dbReference type="ChEBI" id="CHEBI:43474"/>
        <dbReference type="ChEBI" id="CHEBI:58730"/>
        <dbReference type="ChEBI" id="CHEBI:137981"/>
        <dbReference type="ChEBI" id="CHEBI:456216"/>
        <dbReference type="EC" id="6.3.4.18"/>
    </reaction>
</comment>
<dbReference type="InterPro" id="IPR011054">
    <property type="entry name" value="Rudment_hybrid_motif"/>
</dbReference>
<dbReference type="Pfam" id="PF02222">
    <property type="entry name" value="ATP-grasp"/>
    <property type="match status" value="1"/>
</dbReference>
<evidence type="ECO:0000313" key="8">
    <source>
        <dbReference type="Proteomes" id="UP001157186"/>
    </source>
</evidence>
<comment type="pathway">
    <text evidence="4 5">Purine metabolism; IMP biosynthesis via de novo pathway; 5-amino-1-(5-phospho-D-ribosyl)imidazole-4-carboxylate from 5-amino-1-(5-phospho-D-ribosyl)imidazole (N5-CAIR route): step 1/2.</text>
</comment>
<reference evidence="7 8" key="1">
    <citation type="submission" date="2023-03" db="EMBL/GenBank/DDBJ databases">
        <title>Draft genome sequence of Thalassotalea insulae KCTC 62186T.</title>
        <authorList>
            <person name="Sawabe T."/>
        </authorList>
    </citation>
    <scope>NUCLEOTIDE SEQUENCE [LARGE SCALE GENOMIC DNA]</scope>
    <source>
        <strain evidence="7 8">KCTC 62186</strain>
    </source>
</reference>
<dbReference type="InterPro" id="IPR003135">
    <property type="entry name" value="ATP-grasp_carboxylate-amine"/>
</dbReference>
<feature type="domain" description="ATP-grasp" evidence="6">
    <location>
        <begin position="98"/>
        <end position="292"/>
    </location>
</feature>
<dbReference type="NCBIfam" id="TIGR01161">
    <property type="entry name" value="purK"/>
    <property type="match status" value="1"/>
</dbReference>
<dbReference type="Gene3D" id="3.40.50.20">
    <property type="match status" value="1"/>
</dbReference>
<dbReference type="InterPro" id="IPR040686">
    <property type="entry name" value="PurK_C"/>
</dbReference>
<dbReference type="InterPro" id="IPR054350">
    <property type="entry name" value="PurT/PurK_preATP-grasp"/>
</dbReference>
<dbReference type="PROSITE" id="PS50975">
    <property type="entry name" value="ATP_GRASP"/>
    <property type="match status" value="1"/>
</dbReference>
<evidence type="ECO:0000256" key="2">
    <source>
        <dbReference type="ARBA" id="ARBA00022755"/>
    </source>
</evidence>
<keyword evidence="1 4" id="KW-0547">Nucleotide-binding</keyword>
<dbReference type="EMBL" id="BSST01000001">
    <property type="protein sequence ID" value="GLX78518.1"/>
    <property type="molecule type" value="Genomic_DNA"/>
</dbReference>
<evidence type="ECO:0000256" key="4">
    <source>
        <dbReference type="HAMAP-Rule" id="MF_01928"/>
    </source>
</evidence>
<protein>
    <recommendedName>
        <fullName evidence="4 5">N5-carboxyaminoimidazole ribonucleotide synthase</fullName>
        <shortName evidence="4 5">N5-CAIR synthase</shortName>
        <ecNumber evidence="4 5">6.3.4.18</ecNumber>
    </recommendedName>
    <alternativeName>
        <fullName evidence="4 5">5-(carboxyamino)imidazole ribonucleotide synthetase</fullName>
    </alternativeName>
</protein>
<dbReference type="Proteomes" id="UP001157186">
    <property type="component" value="Unassembled WGS sequence"/>
</dbReference>
<dbReference type="InterPro" id="IPR013815">
    <property type="entry name" value="ATP_grasp_subdomain_1"/>
</dbReference>
<feature type="binding site" evidence="4">
    <location>
        <position position="134"/>
    </location>
    <ligand>
        <name>ATP</name>
        <dbReference type="ChEBI" id="CHEBI:30616"/>
    </ligand>
</feature>
<evidence type="ECO:0000256" key="3">
    <source>
        <dbReference type="ARBA" id="ARBA00022840"/>
    </source>
</evidence>
<dbReference type="InterPro" id="IPR016185">
    <property type="entry name" value="PreATP-grasp_dom_sf"/>
</dbReference>
<proteinExistence type="inferred from homology"/>
<comment type="caution">
    <text evidence="7">The sequence shown here is derived from an EMBL/GenBank/DDBJ whole genome shotgun (WGS) entry which is preliminary data.</text>
</comment>
<dbReference type="NCBIfam" id="NF004679">
    <property type="entry name" value="PRK06019.1-5"/>
    <property type="match status" value="1"/>
</dbReference>
<feature type="binding site" evidence="4">
    <location>
        <position position="210"/>
    </location>
    <ligand>
        <name>ATP</name>
        <dbReference type="ChEBI" id="CHEBI:30616"/>
    </ligand>
</feature>
<name>A0ABQ6GRD8_9GAMM</name>
<keyword evidence="8" id="KW-1185">Reference proteome</keyword>
<feature type="binding site" evidence="4">
    <location>
        <begin position="139"/>
        <end position="145"/>
    </location>
    <ligand>
        <name>ATP</name>
        <dbReference type="ChEBI" id="CHEBI:30616"/>
    </ligand>
</feature>
<dbReference type="SUPFAM" id="SSF51246">
    <property type="entry name" value="Rudiment single hybrid motif"/>
    <property type="match status" value="1"/>
</dbReference>
<comment type="function">
    <text evidence="5">Catalyzes the ATP-dependent conversion of 5-aminoimidazole ribonucleotide (AIR) and HCO(3)- to N5-carboxyaminoimidazole ribonucleotide (N5-CAIR).</text>
</comment>
<feature type="binding site" evidence="4">
    <location>
        <begin position="179"/>
        <end position="182"/>
    </location>
    <ligand>
        <name>ATP</name>
        <dbReference type="ChEBI" id="CHEBI:30616"/>
    </ligand>
</feature>
<dbReference type="PANTHER" id="PTHR11609:SF5">
    <property type="entry name" value="PHOSPHORIBOSYLAMINOIMIDAZOLE CARBOXYLASE"/>
    <property type="match status" value="1"/>
</dbReference>
<evidence type="ECO:0000256" key="5">
    <source>
        <dbReference type="RuleBase" id="RU361200"/>
    </source>
</evidence>
<dbReference type="SUPFAM" id="SSF56059">
    <property type="entry name" value="Glutathione synthetase ATP-binding domain-like"/>
    <property type="match status" value="1"/>
</dbReference>
<feature type="binding site" evidence="4">
    <location>
        <position position="187"/>
    </location>
    <ligand>
        <name>ATP</name>
        <dbReference type="ChEBI" id="CHEBI:30616"/>
    </ligand>
</feature>
<dbReference type="Gene3D" id="3.30.470.20">
    <property type="entry name" value="ATP-grasp fold, B domain"/>
    <property type="match status" value="1"/>
</dbReference>
<dbReference type="EC" id="6.3.4.18" evidence="4 5"/>
<sequence length="386" mass="42587">MKKVLVLGAGQLARMMDLAGSPLNMDVKAFDVRTNKVVHPVAPEHIYGNLAEGIAEAEVITAEFEHVAHDILEQCEQSNKLKPTSQAIKIGGDRRLEKALLRECNVANAKHYVIETREDFEQALTELTLPIIFKSALEGYDGKGQWRMKSTEQADEIWQDMADFIAQANSSVPQGIVAEQMVPFDREVSLVGARNTHGEIEVYPLTENHHAGGILSVSVAAPVEQELQIQAASVFKALTEKLNYVGVLAIEFFQVGDQLLVNEIAPRVHNSGHWTQQGADTCQFENHLRAICGLPLGSTKLVRPTAMVNILGEDSVPNEALALPSLSIHWYDKEKRAGRKMGHLNLCGNDEQELAQRLNQLAAILPTEAFPDLASFAAKYQERVTQ</sequence>